<dbReference type="AlphaFoldDB" id="A0AAE5A405"/>
<comment type="caution">
    <text evidence="2">The sequence shown here is derived from an EMBL/GenBank/DDBJ whole genome shotgun (WGS) entry which is preliminary data.</text>
</comment>
<dbReference type="EMBL" id="JAWLUP010000001">
    <property type="protein sequence ID" value="MDV7263001.1"/>
    <property type="molecule type" value="Genomic_DNA"/>
</dbReference>
<keyword evidence="1" id="KW-0472">Membrane</keyword>
<feature type="transmembrane region" description="Helical" evidence="1">
    <location>
        <begin position="16"/>
        <end position="46"/>
    </location>
</feature>
<keyword evidence="1" id="KW-0812">Transmembrane</keyword>
<proteinExistence type="predicted"/>
<accession>A0AAE5A405</accession>
<evidence type="ECO:0000313" key="3">
    <source>
        <dbReference type="Proteomes" id="UP001185863"/>
    </source>
</evidence>
<evidence type="ECO:0000313" key="2">
    <source>
        <dbReference type="EMBL" id="MDV7263001.1"/>
    </source>
</evidence>
<protein>
    <submittedName>
        <fullName evidence="2">Uncharacterized protein</fullName>
    </submittedName>
</protein>
<reference evidence="2" key="1">
    <citation type="submission" date="2023-10" db="EMBL/GenBank/DDBJ databases">
        <title>Development of a sustainable strategy for remediation of hydrocarbon-contaminated territories based on the waste exchange concept.</title>
        <authorList>
            <person name="Krivoruchko A."/>
        </authorList>
    </citation>
    <scope>NUCLEOTIDE SEQUENCE</scope>
    <source>
        <strain evidence="2">IEGM 68</strain>
    </source>
</reference>
<dbReference type="Proteomes" id="UP001185863">
    <property type="component" value="Unassembled WGS sequence"/>
</dbReference>
<gene>
    <name evidence="2" type="ORF">R4315_00315</name>
</gene>
<sequence length="86" mass="9156">MWTVAKLEVEDLRWSWFAIALGAGILGLLVLPPIHLFFLAAMIGFVGMTMFSSRTHRAIGATFASIGLGMLIPAAAALVLQGINSL</sequence>
<dbReference type="RefSeq" id="WP_317746203.1">
    <property type="nucleotide sequence ID" value="NZ_JAWLUP010000001.1"/>
</dbReference>
<name>A0AAE5A405_9NOCA</name>
<evidence type="ECO:0000256" key="1">
    <source>
        <dbReference type="SAM" id="Phobius"/>
    </source>
</evidence>
<feature type="transmembrane region" description="Helical" evidence="1">
    <location>
        <begin position="58"/>
        <end position="83"/>
    </location>
</feature>
<keyword evidence="1" id="KW-1133">Transmembrane helix</keyword>
<organism evidence="2 3">
    <name type="scientific">Rhodococcus oxybenzonivorans</name>
    <dbReference type="NCBI Taxonomy" id="1990687"/>
    <lineage>
        <taxon>Bacteria</taxon>
        <taxon>Bacillati</taxon>
        <taxon>Actinomycetota</taxon>
        <taxon>Actinomycetes</taxon>
        <taxon>Mycobacteriales</taxon>
        <taxon>Nocardiaceae</taxon>
        <taxon>Rhodococcus</taxon>
    </lineage>
</organism>